<proteinExistence type="predicted"/>
<reference evidence="1 2" key="1">
    <citation type="journal article" date="2018" name="Cell">
        <title>The Chara Genome: Secondary Complexity and Implications for Plant Terrestrialization.</title>
        <authorList>
            <person name="Nishiyama T."/>
            <person name="Sakayama H."/>
            <person name="Vries J.D."/>
            <person name="Buschmann H."/>
            <person name="Saint-Marcoux D."/>
            <person name="Ullrich K.K."/>
            <person name="Haas F.B."/>
            <person name="Vanderstraeten L."/>
            <person name="Becker D."/>
            <person name="Lang D."/>
            <person name="Vosolsobe S."/>
            <person name="Rombauts S."/>
            <person name="Wilhelmsson P.K.I."/>
            <person name="Janitza P."/>
            <person name="Kern R."/>
            <person name="Heyl A."/>
            <person name="Rumpler F."/>
            <person name="Villalobos L.I.A.C."/>
            <person name="Clay J.M."/>
            <person name="Skokan R."/>
            <person name="Toyoda A."/>
            <person name="Suzuki Y."/>
            <person name="Kagoshima H."/>
            <person name="Schijlen E."/>
            <person name="Tajeshwar N."/>
            <person name="Catarino B."/>
            <person name="Hetherington A.J."/>
            <person name="Saltykova A."/>
            <person name="Bonnot C."/>
            <person name="Breuninger H."/>
            <person name="Symeonidi A."/>
            <person name="Radhakrishnan G.V."/>
            <person name="Van Nieuwerburgh F."/>
            <person name="Deforce D."/>
            <person name="Chang C."/>
            <person name="Karol K.G."/>
            <person name="Hedrich R."/>
            <person name="Ulvskov P."/>
            <person name="Glockner G."/>
            <person name="Delwiche C.F."/>
            <person name="Petrasek J."/>
            <person name="Van de Peer Y."/>
            <person name="Friml J."/>
            <person name="Beilby M."/>
            <person name="Dolan L."/>
            <person name="Kohara Y."/>
            <person name="Sugano S."/>
            <person name="Fujiyama A."/>
            <person name="Delaux P.-M."/>
            <person name="Quint M."/>
            <person name="TheiBen G."/>
            <person name="Hagemann M."/>
            <person name="Harholt J."/>
            <person name="Dunand C."/>
            <person name="Zachgo S."/>
            <person name="Langdale J."/>
            <person name="Maumus F."/>
            <person name="Straeten D.V.D."/>
            <person name="Gould S.B."/>
            <person name="Rensing S.A."/>
        </authorList>
    </citation>
    <scope>NUCLEOTIDE SEQUENCE [LARGE SCALE GENOMIC DNA]</scope>
    <source>
        <strain evidence="1 2">S276</strain>
    </source>
</reference>
<gene>
    <name evidence="1" type="ORF">CBR_g39807</name>
</gene>
<evidence type="ECO:0000313" key="2">
    <source>
        <dbReference type="Proteomes" id="UP000265515"/>
    </source>
</evidence>
<dbReference type="Proteomes" id="UP000265515">
    <property type="component" value="Unassembled WGS sequence"/>
</dbReference>
<evidence type="ECO:0000313" key="1">
    <source>
        <dbReference type="EMBL" id="GBG85241.1"/>
    </source>
</evidence>
<dbReference type="Gramene" id="GBG85241">
    <property type="protein sequence ID" value="GBG85241"/>
    <property type="gene ID" value="CBR_g39807"/>
</dbReference>
<name>A0A388LSJ9_CHABU</name>
<dbReference type="EMBL" id="BFEA01000510">
    <property type="protein sequence ID" value="GBG85241.1"/>
    <property type="molecule type" value="Genomic_DNA"/>
</dbReference>
<protein>
    <submittedName>
        <fullName evidence="1">Uncharacterized protein</fullName>
    </submittedName>
</protein>
<organism evidence="1 2">
    <name type="scientific">Chara braunii</name>
    <name type="common">Braun's stonewort</name>
    <dbReference type="NCBI Taxonomy" id="69332"/>
    <lineage>
        <taxon>Eukaryota</taxon>
        <taxon>Viridiplantae</taxon>
        <taxon>Streptophyta</taxon>
        <taxon>Charophyceae</taxon>
        <taxon>Charales</taxon>
        <taxon>Characeae</taxon>
        <taxon>Chara</taxon>
    </lineage>
</organism>
<keyword evidence="2" id="KW-1185">Reference proteome</keyword>
<accession>A0A388LSJ9</accession>
<dbReference type="AlphaFoldDB" id="A0A388LSJ9"/>
<comment type="caution">
    <text evidence="1">The sequence shown here is derived from an EMBL/GenBank/DDBJ whole genome shotgun (WGS) entry which is preliminary data.</text>
</comment>
<sequence>MDGKWLASCQHLMNANGRNRRITDSRRLLQRAARRRITASKRRITTSKRRITTSKQRITTLKRRITAAS</sequence>